<dbReference type="InterPro" id="IPR013856">
    <property type="entry name" value="Peptidase_M4_domain"/>
</dbReference>
<dbReference type="InterPro" id="IPR001570">
    <property type="entry name" value="Peptidase_M4_C_domain"/>
</dbReference>
<protein>
    <submittedName>
        <fullName evidence="9">Peptidase m4 thermolysin</fullName>
    </submittedName>
</protein>
<evidence type="ECO:0000259" key="8">
    <source>
        <dbReference type="Pfam" id="PF02868"/>
    </source>
</evidence>
<comment type="similarity">
    <text evidence="1">Belongs to the peptidase M4 family.</text>
</comment>
<evidence type="ECO:0000256" key="4">
    <source>
        <dbReference type="ARBA" id="ARBA00022801"/>
    </source>
</evidence>
<dbReference type="AlphaFoldDB" id="A0A395MLH6"/>
<name>A0A395MLH6_9HYPO</name>
<evidence type="ECO:0000256" key="3">
    <source>
        <dbReference type="ARBA" id="ARBA00022723"/>
    </source>
</evidence>
<keyword evidence="2" id="KW-0645">Protease</keyword>
<dbReference type="SUPFAM" id="SSF55486">
    <property type="entry name" value="Metalloproteases ('zincins'), catalytic domain"/>
    <property type="match status" value="1"/>
</dbReference>
<feature type="domain" description="Peptidase M4 C-terminal" evidence="8">
    <location>
        <begin position="303"/>
        <end position="413"/>
    </location>
</feature>
<dbReference type="EMBL" id="PXXK01000193">
    <property type="protein sequence ID" value="RFN48796.1"/>
    <property type="molecule type" value="Genomic_DNA"/>
</dbReference>
<dbReference type="InterPro" id="IPR052759">
    <property type="entry name" value="Metalloprotease_M4"/>
</dbReference>
<evidence type="ECO:0000313" key="10">
    <source>
        <dbReference type="Proteomes" id="UP000265631"/>
    </source>
</evidence>
<reference evidence="9 10" key="1">
    <citation type="journal article" date="2018" name="PLoS Pathog.">
        <title>Evolution of structural diversity of trichothecenes, a family of toxins produced by plant pathogenic and entomopathogenic fungi.</title>
        <authorList>
            <person name="Proctor R.H."/>
            <person name="McCormick S.P."/>
            <person name="Kim H.S."/>
            <person name="Cardoza R.E."/>
            <person name="Stanley A.M."/>
            <person name="Lindo L."/>
            <person name="Kelly A."/>
            <person name="Brown D.W."/>
            <person name="Lee T."/>
            <person name="Vaughan M.M."/>
            <person name="Alexander N.J."/>
            <person name="Busman M."/>
            <person name="Gutierrez S."/>
        </authorList>
    </citation>
    <scope>NUCLEOTIDE SEQUENCE [LARGE SCALE GENOMIC DNA]</scope>
    <source>
        <strain evidence="9 10">NRRL 13405</strain>
    </source>
</reference>
<keyword evidence="3" id="KW-0479">Metal-binding</keyword>
<proteinExistence type="inferred from homology"/>
<dbReference type="Proteomes" id="UP000265631">
    <property type="component" value="Unassembled WGS sequence"/>
</dbReference>
<sequence length="433" mass="48209">MESPWCSFIPQNFLSALANNDSLNADLRESAQETINTGNSLFSNAKASTITDDGDGLLSRIQNNEPVGAIEVPHLLDSEMPERKGGLIRLIYNAEGQEVVPGRNARQVERDFRDRERWSSIWENIAKIYAFFDEQFGHELFSKERLTVAVTMNYGHKYMNAHWTGKRVILGSGDPAFLDDFDKAVDVIAHEITHGVILRTSGLANFGEPGALSEHLADVFGLLYKHYEFYPGSNATECTWTIGESLWSPPDGFFEKYAIGIDPNLSRKFWLAAGGKIADNHSRHYPTKSTDVTPEQALTFKKLPRYLRSFSDPTSTMPAQPIHIDDYANLKTDNGGVHHNSGIGNYAFYNAAMDAGGPPLKGVGQIWFRAMTDESLGEKCGFSRFAAFTVAYAARDFGHLVDSVKRGWEIVGVEPDEVQSIHPRVVVRVRGEL</sequence>
<dbReference type="GO" id="GO:0046872">
    <property type="term" value="F:metal ion binding"/>
    <property type="evidence" value="ECO:0007669"/>
    <property type="project" value="UniProtKB-KW"/>
</dbReference>
<gene>
    <name evidence="9" type="ORF">FIE12Z_6851</name>
</gene>
<dbReference type="GO" id="GO:0006508">
    <property type="term" value="P:proteolysis"/>
    <property type="evidence" value="ECO:0007669"/>
    <property type="project" value="UniProtKB-KW"/>
</dbReference>
<dbReference type="PANTHER" id="PTHR43579:SF1">
    <property type="entry name" value="NEUTRAL METALLOPROTEINASE"/>
    <property type="match status" value="1"/>
</dbReference>
<evidence type="ECO:0000256" key="1">
    <source>
        <dbReference type="ARBA" id="ARBA00009388"/>
    </source>
</evidence>
<evidence type="ECO:0000313" key="9">
    <source>
        <dbReference type="EMBL" id="RFN48796.1"/>
    </source>
</evidence>
<evidence type="ECO:0000259" key="7">
    <source>
        <dbReference type="Pfam" id="PF01447"/>
    </source>
</evidence>
<feature type="domain" description="Peptidase M4" evidence="7">
    <location>
        <begin position="124"/>
        <end position="197"/>
    </location>
</feature>
<dbReference type="Pfam" id="PF02868">
    <property type="entry name" value="Peptidase_M4_C"/>
    <property type="match status" value="2"/>
</dbReference>
<evidence type="ECO:0000256" key="6">
    <source>
        <dbReference type="ARBA" id="ARBA00023049"/>
    </source>
</evidence>
<comment type="caution">
    <text evidence="9">The sequence shown here is derived from an EMBL/GenBank/DDBJ whole genome shotgun (WGS) entry which is preliminary data.</text>
</comment>
<dbReference type="InterPro" id="IPR027268">
    <property type="entry name" value="Peptidase_M4/M1_CTD_sf"/>
</dbReference>
<accession>A0A395MLH6</accession>
<dbReference type="GO" id="GO:0004222">
    <property type="term" value="F:metalloendopeptidase activity"/>
    <property type="evidence" value="ECO:0007669"/>
    <property type="project" value="InterPro"/>
</dbReference>
<dbReference type="Gene3D" id="3.10.170.10">
    <property type="match status" value="1"/>
</dbReference>
<dbReference type="Gene3D" id="1.10.390.10">
    <property type="entry name" value="Neutral Protease Domain 2"/>
    <property type="match status" value="2"/>
</dbReference>
<dbReference type="InterPro" id="IPR023612">
    <property type="entry name" value="Peptidase_M4"/>
</dbReference>
<keyword evidence="6" id="KW-0482">Metalloprotease</keyword>
<feature type="domain" description="Peptidase M4 C-terminal" evidence="8">
    <location>
        <begin position="201"/>
        <end position="248"/>
    </location>
</feature>
<dbReference type="STRING" id="2594813.A0A395MLH6"/>
<keyword evidence="5" id="KW-0862">Zinc</keyword>
<dbReference type="PRINTS" id="PR00730">
    <property type="entry name" value="THERMOLYSIN"/>
</dbReference>
<evidence type="ECO:0000256" key="2">
    <source>
        <dbReference type="ARBA" id="ARBA00022670"/>
    </source>
</evidence>
<keyword evidence="4" id="KW-0378">Hydrolase</keyword>
<keyword evidence="10" id="KW-1185">Reference proteome</keyword>
<organism evidence="9 10">
    <name type="scientific">Fusarium flagelliforme</name>
    <dbReference type="NCBI Taxonomy" id="2675880"/>
    <lineage>
        <taxon>Eukaryota</taxon>
        <taxon>Fungi</taxon>
        <taxon>Dikarya</taxon>
        <taxon>Ascomycota</taxon>
        <taxon>Pezizomycotina</taxon>
        <taxon>Sordariomycetes</taxon>
        <taxon>Hypocreomycetidae</taxon>
        <taxon>Hypocreales</taxon>
        <taxon>Nectriaceae</taxon>
        <taxon>Fusarium</taxon>
        <taxon>Fusarium incarnatum-equiseti species complex</taxon>
    </lineage>
</organism>
<dbReference type="PANTHER" id="PTHR43579">
    <property type="match status" value="1"/>
</dbReference>
<evidence type="ECO:0000256" key="5">
    <source>
        <dbReference type="ARBA" id="ARBA00022833"/>
    </source>
</evidence>
<dbReference type="Pfam" id="PF01447">
    <property type="entry name" value="Peptidase_M4"/>
    <property type="match status" value="1"/>
</dbReference>